<gene>
    <name evidence="2" type="ORF">OTU49_015183</name>
</gene>
<reference evidence="2 3" key="1">
    <citation type="journal article" date="2024" name="BMC Genomics">
        <title>Genome assembly of redclaw crayfish (Cherax quadricarinatus) provides insights into its immune adaptation and hypoxia tolerance.</title>
        <authorList>
            <person name="Liu Z."/>
            <person name="Zheng J."/>
            <person name="Li H."/>
            <person name="Fang K."/>
            <person name="Wang S."/>
            <person name="He J."/>
            <person name="Zhou D."/>
            <person name="Weng S."/>
            <person name="Chi M."/>
            <person name="Gu Z."/>
            <person name="He J."/>
            <person name="Li F."/>
            <person name="Wang M."/>
        </authorList>
    </citation>
    <scope>NUCLEOTIDE SEQUENCE [LARGE SCALE GENOMIC DNA]</scope>
    <source>
        <strain evidence="2">ZL_2023a</strain>
    </source>
</reference>
<evidence type="ECO:0000313" key="2">
    <source>
        <dbReference type="EMBL" id="KAK8750016.1"/>
    </source>
</evidence>
<evidence type="ECO:0000256" key="1">
    <source>
        <dbReference type="SAM" id="MobiDB-lite"/>
    </source>
</evidence>
<feature type="compositionally biased region" description="Low complexity" evidence="1">
    <location>
        <begin position="1"/>
        <end position="10"/>
    </location>
</feature>
<dbReference type="EMBL" id="JARKIK010000008">
    <property type="protein sequence ID" value="KAK8750016.1"/>
    <property type="molecule type" value="Genomic_DNA"/>
</dbReference>
<dbReference type="Proteomes" id="UP001445076">
    <property type="component" value="Unassembled WGS sequence"/>
</dbReference>
<evidence type="ECO:0000313" key="3">
    <source>
        <dbReference type="Proteomes" id="UP001445076"/>
    </source>
</evidence>
<proteinExistence type="predicted"/>
<feature type="compositionally biased region" description="Basic residues" evidence="1">
    <location>
        <begin position="11"/>
        <end position="20"/>
    </location>
</feature>
<dbReference type="EMBL" id="JARKIK010000008">
    <property type="protein sequence ID" value="KAK8750014.1"/>
    <property type="molecule type" value="Genomic_DNA"/>
</dbReference>
<organism evidence="2 3">
    <name type="scientific">Cherax quadricarinatus</name>
    <name type="common">Australian red claw crayfish</name>
    <dbReference type="NCBI Taxonomy" id="27406"/>
    <lineage>
        <taxon>Eukaryota</taxon>
        <taxon>Metazoa</taxon>
        <taxon>Ecdysozoa</taxon>
        <taxon>Arthropoda</taxon>
        <taxon>Crustacea</taxon>
        <taxon>Multicrustacea</taxon>
        <taxon>Malacostraca</taxon>
        <taxon>Eumalacostraca</taxon>
        <taxon>Eucarida</taxon>
        <taxon>Decapoda</taxon>
        <taxon>Pleocyemata</taxon>
        <taxon>Astacidea</taxon>
        <taxon>Parastacoidea</taxon>
        <taxon>Parastacidae</taxon>
        <taxon>Cherax</taxon>
    </lineage>
</organism>
<dbReference type="AlphaFoldDB" id="A0AAW0YDZ0"/>
<name>A0AAW0YDZ0_CHEQU</name>
<keyword evidence="3" id="KW-1185">Reference proteome</keyword>
<protein>
    <submittedName>
        <fullName evidence="2">Uncharacterized protein</fullName>
    </submittedName>
</protein>
<reference evidence="2" key="2">
    <citation type="submission" date="2024-01" db="EMBL/GenBank/DDBJ databases">
        <authorList>
            <person name="He J."/>
            <person name="Wang M."/>
            <person name="Zheng J."/>
            <person name="Liu Z."/>
        </authorList>
    </citation>
    <scope>NUCLEOTIDE SEQUENCE</scope>
    <source>
        <strain evidence="2">ZL_2023a</strain>
        <tissue evidence="2">Muscle</tissue>
    </source>
</reference>
<feature type="region of interest" description="Disordered" evidence="1">
    <location>
        <begin position="1"/>
        <end position="20"/>
    </location>
</feature>
<accession>A0AAW0YDZ0</accession>
<comment type="caution">
    <text evidence="2">The sequence shown here is derived from an EMBL/GenBank/DDBJ whole genome shotgun (WGS) entry which is preliminary data.</text>
</comment>
<sequence length="121" mass="13405">MWPATNTTHTRITHTHPHNHTYPHTHTALTALFPNTAFRAQAPISLPLPPHDSFPSSCCCCCGVVWVRGESPHPPAQSLPSISSSTLLDGRWLPILYTSTTQMPEGRRETARSLHKHLLPS</sequence>